<name>A0A9N9AHV6_9GLOM</name>
<reference evidence="6" key="1">
    <citation type="submission" date="2021-06" db="EMBL/GenBank/DDBJ databases">
        <authorList>
            <person name="Kallberg Y."/>
            <person name="Tangrot J."/>
            <person name="Rosling A."/>
        </authorList>
    </citation>
    <scope>NUCLEOTIDE SEQUENCE</scope>
    <source>
        <strain evidence="6">CL551</strain>
    </source>
</reference>
<dbReference type="GO" id="GO:0006607">
    <property type="term" value="P:NLS-bearing protein import into nucleus"/>
    <property type="evidence" value="ECO:0007669"/>
    <property type="project" value="TreeGrafter"/>
</dbReference>
<evidence type="ECO:0000256" key="1">
    <source>
        <dbReference type="ARBA" id="ARBA00004123"/>
    </source>
</evidence>
<evidence type="ECO:0000259" key="5">
    <source>
        <dbReference type="Pfam" id="PF13874"/>
    </source>
</evidence>
<keyword evidence="7" id="KW-1185">Reference proteome</keyword>
<protein>
    <submittedName>
        <fullName evidence="6">13353_t:CDS:1</fullName>
    </submittedName>
</protein>
<dbReference type="PANTHER" id="PTHR13000">
    <property type="entry name" value="NUCLEOPORIN P54"/>
    <property type="match status" value="1"/>
</dbReference>
<keyword evidence="2" id="KW-0813">Transport</keyword>
<dbReference type="Gene3D" id="1.20.5.490">
    <property type="entry name" value="Single helix bin"/>
    <property type="match status" value="1"/>
</dbReference>
<dbReference type="InterPro" id="IPR024864">
    <property type="entry name" value="Nup54/Nup57/Nup44"/>
</dbReference>
<dbReference type="EMBL" id="CAJVPV010002597">
    <property type="protein sequence ID" value="CAG8530830.1"/>
    <property type="molecule type" value="Genomic_DNA"/>
</dbReference>
<proteinExistence type="predicted"/>
<dbReference type="GO" id="GO:0006999">
    <property type="term" value="P:nuclear pore organization"/>
    <property type="evidence" value="ECO:0007669"/>
    <property type="project" value="TreeGrafter"/>
</dbReference>
<sequence>MTFSRFGTSTSSNTGFGGFGTSSASSNTGFGGSMAFSRFGTSTSNTGFGGFTAKTTPNAAFGFNNFGNTPSGFGATPSGGLFSGNPAGGGGFNVTSTASAFGNTSGSGGFGGFGNNQPAGGTPFGSSTTSSFGGFASNNSAAPGFGFPANQASAAPFGIGFGQTSTTNAGNFGFGGGAQTSQPSGFGQITSQQMSKPLGFGLGASTQSSFFGIGSTTQTSMALNPFKPGTQQPTQNAFGNLFNSTMQPSAPTMVSNVGLTNPSTQTMTLQQQSNQQQITPYEELARIINSWDPNSPDCKFQSYFYNMVHPDEVQFYTPPSNMPQNLWIEAQSNNPDRTILVPVRVCGFEDIKKRIEVQEEITAKAVAKFKEYGAKLEEMERKHSLETLVRIEERKRKHIELTQRVIKLMRQIQVLRLKGTLIRADEETLKGRLEDIKQRTQRPLRKLETLKTQYNVTKVQWGSRESPVIHKFNAVDENQLENITKVLGAEHTGIVHDIETLKKDSKDIDIIIRSFNGVPDTIS</sequence>
<comment type="subcellular location">
    <subcellularLocation>
        <location evidence="1">Nucleus</location>
    </subcellularLocation>
</comment>
<gene>
    <name evidence="6" type="ORF">AMORRO_LOCUS4664</name>
</gene>
<dbReference type="Proteomes" id="UP000789342">
    <property type="component" value="Unassembled WGS sequence"/>
</dbReference>
<dbReference type="AlphaFoldDB" id="A0A9N9AHV6"/>
<accession>A0A9N9AHV6</accession>
<dbReference type="Pfam" id="PF13874">
    <property type="entry name" value="Nup54"/>
    <property type="match status" value="1"/>
</dbReference>
<comment type="caution">
    <text evidence="6">The sequence shown here is derived from an EMBL/GenBank/DDBJ whole genome shotgun (WGS) entry which is preliminary data.</text>
</comment>
<organism evidence="6 7">
    <name type="scientific">Acaulospora morrowiae</name>
    <dbReference type="NCBI Taxonomy" id="94023"/>
    <lineage>
        <taxon>Eukaryota</taxon>
        <taxon>Fungi</taxon>
        <taxon>Fungi incertae sedis</taxon>
        <taxon>Mucoromycota</taxon>
        <taxon>Glomeromycotina</taxon>
        <taxon>Glomeromycetes</taxon>
        <taxon>Diversisporales</taxon>
        <taxon>Acaulosporaceae</taxon>
        <taxon>Acaulospora</taxon>
    </lineage>
</organism>
<dbReference type="GO" id="GO:0017056">
    <property type="term" value="F:structural constituent of nuclear pore"/>
    <property type="evidence" value="ECO:0007669"/>
    <property type="project" value="TreeGrafter"/>
</dbReference>
<dbReference type="InterPro" id="IPR025712">
    <property type="entry name" value="Nup54_alpha-helical_dom"/>
</dbReference>
<dbReference type="GO" id="GO:0044613">
    <property type="term" value="C:nuclear pore central transport channel"/>
    <property type="evidence" value="ECO:0007669"/>
    <property type="project" value="TreeGrafter"/>
</dbReference>
<dbReference type="OrthoDB" id="6162375at2759"/>
<evidence type="ECO:0000256" key="3">
    <source>
        <dbReference type="ARBA" id="ARBA00023242"/>
    </source>
</evidence>
<dbReference type="GO" id="GO:0036228">
    <property type="term" value="P:protein localization to nuclear inner membrane"/>
    <property type="evidence" value="ECO:0007669"/>
    <property type="project" value="TreeGrafter"/>
</dbReference>
<feature type="domain" description="Nucleoporin Nup54 alpha-helical" evidence="5">
    <location>
        <begin position="318"/>
        <end position="445"/>
    </location>
</feature>
<keyword evidence="3" id="KW-0539">Nucleus</keyword>
<evidence type="ECO:0000313" key="7">
    <source>
        <dbReference type="Proteomes" id="UP000789342"/>
    </source>
</evidence>
<dbReference type="PANTHER" id="PTHR13000:SF0">
    <property type="entry name" value="NUCLEOPORIN P54"/>
    <property type="match status" value="1"/>
</dbReference>
<evidence type="ECO:0000313" key="6">
    <source>
        <dbReference type="EMBL" id="CAG8530830.1"/>
    </source>
</evidence>
<evidence type="ECO:0000256" key="2">
    <source>
        <dbReference type="ARBA" id="ARBA00022448"/>
    </source>
</evidence>
<feature type="region of interest" description="Disordered" evidence="4">
    <location>
        <begin position="170"/>
        <end position="193"/>
    </location>
</feature>
<evidence type="ECO:0000256" key="4">
    <source>
        <dbReference type="SAM" id="MobiDB-lite"/>
    </source>
</evidence>
<feature type="compositionally biased region" description="Polar residues" evidence="4">
    <location>
        <begin position="179"/>
        <end position="193"/>
    </location>
</feature>